<evidence type="ECO:0000313" key="1">
    <source>
        <dbReference type="EMBL" id="MBA0828493.1"/>
    </source>
</evidence>
<proteinExistence type="predicted"/>
<sequence>MPLLHPKSPTITIIFPPLLLRPNLPTY</sequence>
<name>A0A7J9J2Y4_9ROSI</name>
<accession>A0A7J9J2Y4</accession>
<reference evidence="1 2" key="1">
    <citation type="journal article" date="2019" name="Genome Biol. Evol.">
        <title>Insights into the evolution of the New World diploid cottons (Gossypium, subgenus Houzingenia) based on genome sequencing.</title>
        <authorList>
            <person name="Grover C.E."/>
            <person name="Arick M.A. 2nd"/>
            <person name="Thrash A."/>
            <person name="Conover J.L."/>
            <person name="Sanders W.S."/>
            <person name="Peterson D.G."/>
            <person name="Frelichowski J.E."/>
            <person name="Scheffler J.A."/>
            <person name="Scheffler B.E."/>
            <person name="Wendel J.F."/>
        </authorList>
    </citation>
    <scope>NUCLEOTIDE SEQUENCE [LARGE SCALE GENOMIC DNA]</scope>
    <source>
        <strain evidence="1">6</strain>
        <tissue evidence="1">Leaf</tissue>
    </source>
</reference>
<keyword evidence="2" id="KW-1185">Reference proteome</keyword>
<comment type="caution">
    <text evidence="1">The sequence shown here is derived from an EMBL/GenBank/DDBJ whole genome shotgun (WGS) entry which is preliminary data.</text>
</comment>
<dbReference type="EMBL" id="JABFAE010000005">
    <property type="protein sequence ID" value="MBA0828493.1"/>
    <property type="molecule type" value="Genomic_DNA"/>
</dbReference>
<gene>
    <name evidence="1" type="ORF">Goarm_013165</name>
</gene>
<evidence type="ECO:0000313" key="2">
    <source>
        <dbReference type="Proteomes" id="UP000593575"/>
    </source>
</evidence>
<organism evidence="1 2">
    <name type="scientific">Gossypium armourianum</name>
    <dbReference type="NCBI Taxonomy" id="34283"/>
    <lineage>
        <taxon>Eukaryota</taxon>
        <taxon>Viridiplantae</taxon>
        <taxon>Streptophyta</taxon>
        <taxon>Embryophyta</taxon>
        <taxon>Tracheophyta</taxon>
        <taxon>Spermatophyta</taxon>
        <taxon>Magnoliopsida</taxon>
        <taxon>eudicotyledons</taxon>
        <taxon>Gunneridae</taxon>
        <taxon>Pentapetalae</taxon>
        <taxon>rosids</taxon>
        <taxon>malvids</taxon>
        <taxon>Malvales</taxon>
        <taxon>Malvaceae</taxon>
        <taxon>Malvoideae</taxon>
        <taxon>Gossypium</taxon>
    </lineage>
</organism>
<dbReference type="AlphaFoldDB" id="A0A7J9J2Y4"/>
<protein>
    <submittedName>
        <fullName evidence="1">Uncharacterized protein</fullName>
    </submittedName>
</protein>
<dbReference type="Proteomes" id="UP000593575">
    <property type="component" value="Unassembled WGS sequence"/>
</dbReference>